<evidence type="ECO:0000259" key="16">
    <source>
        <dbReference type="Pfam" id="PF00485"/>
    </source>
</evidence>
<dbReference type="Proteomes" id="UP000030643">
    <property type="component" value="Unassembled WGS sequence"/>
</dbReference>
<evidence type="ECO:0000256" key="8">
    <source>
        <dbReference type="ARBA" id="ARBA00022679"/>
    </source>
</evidence>
<organism evidence="17 18">
    <name type="scientific">Weissella oryzae (strain DSM 25784 / JCM 18191 / LMG 30913 / SG25)</name>
    <dbReference type="NCBI Taxonomy" id="1329250"/>
    <lineage>
        <taxon>Bacteria</taxon>
        <taxon>Bacillati</taxon>
        <taxon>Bacillota</taxon>
        <taxon>Bacilli</taxon>
        <taxon>Lactobacillales</taxon>
        <taxon>Lactobacillaceae</taxon>
        <taxon>Weissella</taxon>
    </lineage>
</organism>
<evidence type="ECO:0000256" key="12">
    <source>
        <dbReference type="ARBA" id="ARBA00022993"/>
    </source>
</evidence>
<dbReference type="GO" id="GO:0015937">
    <property type="term" value="P:coenzyme A biosynthetic process"/>
    <property type="evidence" value="ECO:0007669"/>
    <property type="project" value="UniProtKB-UniRule"/>
</dbReference>
<comment type="similarity">
    <text evidence="4 14 15">Belongs to the prokaryotic pantothenate kinase family.</text>
</comment>
<reference evidence="18" key="1">
    <citation type="journal article" date="2014" name="Genome Announc.">
        <title>Draft genome sequence of Weissella oryzae SG25T, isolated from fermented rice grains.</title>
        <authorList>
            <person name="Tanizawa Y."/>
            <person name="Fujisawa T."/>
            <person name="Mochizuki T."/>
            <person name="Kaminuma E."/>
            <person name="Suzuki Y."/>
            <person name="Nakamura Y."/>
            <person name="Tohno M."/>
        </authorList>
    </citation>
    <scope>NUCLEOTIDE SEQUENCE [LARGE SCALE GENOMIC DNA]</scope>
    <source>
        <strain evidence="18">DSM 25784 / JCM 18191 / LMG 30913 / SG25</strain>
    </source>
</reference>
<dbReference type="EMBL" id="DF820486">
    <property type="protein sequence ID" value="GAK30483.1"/>
    <property type="molecule type" value="Genomic_DNA"/>
</dbReference>
<dbReference type="Pfam" id="PF00485">
    <property type="entry name" value="PRK"/>
    <property type="match status" value="1"/>
</dbReference>
<dbReference type="AlphaFoldDB" id="A0A069CTB0"/>
<keyword evidence="18" id="KW-1185">Reference proteome</keyword>
<keyword evidence="11 14" id="KW-0067">ATP-binding</keyword>
<evidence type="ECO:0000256" key="11">
    <source>
        <dbReference type="ARBA" id="ARBA00022840"/>
    </source>
</evidence>
<evidence type="ECO:0000256" key="15">
    <source>
        <dbReference type="RuleBase" id="RU003530"/>
    </source>
</evidence>
<keyword evidence="10 14" id="KW-0418">Kinase</keyword>
<feature type="binding site" evidence="14">
    <location>
        <begin position="95"/>
        <end position="102"/>
    </location>
    <ligand>
        <name>ATP</name>
        <dbReference type="ChEBI" id="CHEBI:30616"/>
    </ligand>
</feature>
<gene>
    <name evidence="14 17" type="primary">coaA</name>
    <name evidence="17" type="ORF">WOSG25_030800</name>
</gene>
<sequence length="314" mass="36141">MVEMAFNYEVIGRAIWGDLTKKVAHDQLTTINQETLAHIKAFNDQISMDDVMTIYQPLVQYIRLRYQQYERALVERQNFLGEPVLKRPFVIGVAGSVAVGKSTTARLLQLMLQAEFGEKSIALTTTDGFLLPNATLKARHLFERKGFPESYDMEALLTFMTKLKEGAEELRSPRYSHEISDVLPNTYDTFKEPKIFIIEGINTLQATPNAPVYVSDFFDLSIYVDAATKLIEEWYITRFKALLARTAQSGDATNFFWPWTQMPLSQAVEIAHNVWQDINLPNLEQYILPTRERADLVLHKVSGHQIDQVWLRKY</sequence>
<evidence type="ECO:0000256" key="6">
    <source>
        <dbReference type="ARBA" id="ARBA00015080"/>
    </source>
</evidence>
<dbReference type="InterPro" id="IPR004566">
    <property type="entry name" value="PanK"/>
</dbReference>
<evidence type="ECO:0000256" key="7">
    <source>
        <dbReference type="ARBA" id="ARBA00022490"/>
    </source>
</evidence>
<keyword evidence="9 14" id="KW-0547">Nucleotide-binding</keyword>
<evidence type="ECO:0000256" key="4">
    <source>
        <dbReference type="ARBA" id="ARBA00006087"/>
    </source>
</evidence>
<dbReference type="NCBIfam" id="TIGR00554">
    <property type="entry name" value="panK_bact"/>
    <property type="match status" value="1"/>
</dbReference>
<evidence type="ECO:0000256" key="14">
    <source>
        <dbReference type="HAMAP-Rule" id="MF_00215"/>
    </source>
</evidence>
<evidence type="ECO:0000256" key="2">
    <source>
        <dbReference type="ARBA" id="ARBA00004496"/>
    </source>
</evidence>
<dbReference type="GO" id="GO:0005737">
    <property type="term" value="C:cytoplasm"/>
    <property type="evidence" value="ECO:0007669"/>
    <property type="project" value="UniProtKB-SubCell"/>
</dbReference>
<evidence type="ECO:0000256" key="1">
    <source>
        <dbReference type="ARBA" id="ARBA00001206"/>
    </source>
</evidence>
<dbReference type="HAMAP" id="MF_00215">
    <property type="entry name" value="Pantothen_kinase_1"/>
    <property type="match status" value="1"/>
</dbReference>
<evidence type="ECO:0000313" key="18">
    <source>
        <dbReference type="Proteomes" id="UP000030643"/>
    </source>
</evidence>
<evidence type="ECO:0000256" key="9">
    <source>
        <dbReference type="ARBA" id="ARBA00022741"/>
    </source>
</evidence>
<protein>
    <recommendedName>
        <fullName evidence="6 14">Pantothenate kinase</fullName>
        <ecNumber evidence="5 14">2.7.1.33</ecNumber>
    </recommendedName>
    <alternativeName>
        <fullName evidence="13 14">Pantothenic acid kinase</fullName>
    </alternativeName>
</protein>
<evidence type="ECO:0000313" key="17">
    <source>
        <dbReference type="EMBL" id="GAK30483.1"/>
    </source>
</evidence>
<keyword evidence="7 14" id="KW-0963">Cytoplasm</keyword>
<dbReference type="PIRSF" id="PIRSF000545">
    <property type="entry name" value="Pantothenate_kin"/>
    <property type="match status" value="1"/>
</dbReference>
<keyword evidence="12 14" id="KW-0173">Coenzyme A biosynthesis</keyword>
<proteinExistence type="inferred from homology"/>
<dbReference type="InterPro" id="IPR006083">
    <property type="entry name" value="PRK/URK"/>
</dbReference>
<evidence type="ECO:0000256" key="10">
    <source>
        <dbReference type="ARBA" id="ARBA00022777"/>
    </source>
</evidence>
<name>A0A069CTB0_WEIOS</name>
<keyword evidence="8 14" id="KW-0808">Transferase</keyword>
<dbReference type="UniPathway" id="UPA00241">
    <property type="reaction ID" value="UER00352"/>
</dbReference>
<comment type="subcellular location">
    <subcellularLocation>
        <location evidence="2 14 15">Cytoplasm</location>
    </subcellularLocation>
</comment>
<dbReference type="eggNOG" id="COG1072">
    <property type="taxonomic scope" value="Bacteria"/>
</dbReference>
<dbReference type="STRING" id="1329250.WOSG25_030800"/>
<dbReference type="PANTHER" id="PTHR10285">
    <property type="entry name" value="URIDINE KINASE"/>
    <property type="match status" value="1"/>
</dbReference>
<dbReference type="CDD" id="cd02025">
    <property type="entry name" value="PanK"/>
    <property type="match status" value="1"/>
</dbReference>
<evidence type="ECO:0000256" key="5">
    <source>
        <dbReference type="ARBA" id="ARBA00012102"/>
    </source>
</evidence>
<dbReference type="GO" id="GO:0005524">
    <property type="term" value="F:ATP binding"/>
    <property type="evidence" value="ECO:0007669"/>
    <property type="project" value="UniProtKB-UniRule"/>
</dbReference>
<accession>A0A069CTB0</accession>
<evidence type="ECO:0000256" key="3">
    <source>
        <dbReference type="ARBA" id="ARBA00005225"/>
    </source>
</evidence>
<dbReference type="RefSeq" id="WP_052348518.1">
    <property type="nucleotide sequence ID" value="NZ_DF820486.1"/>
</dbReference>
<dbReference type="InterPro" id="IPR027417">
    <property type="entry name" value="P-loop_NTPase"/>
</dbReference>
<dbReference type="Gene3D" id="3.40.50.300">
    <property type="entry name" value="P-loop containing nucleotide triphosphate hydrolases"/>
    <property type="match status" value="1"/>
</dbReference>
<dbReference type="GO" id="GO:0004594">
    <property type="term" value="F:pantothenate kinase activity"/>
    <property type="evidence" value="ECO:0007669"/>
    <property type="project" value="UniProtKB-UniRule"/>
</dbReference>
<feature type="domain" description="Phosphoribulokinase/uridine kinase" evidence="16">
    <location>
        <begin position="90"/>
        <end position="238"/>
    </location>
</feature>
<comment type="pathway">
    <text evidence="3 14 15">Cofactor biosynthesis; coenzyme A biosynthesis; CoA from (R)-pantothenate: step 1/5.</text>
</comment>
<comment type="catalytic activity">
    <reaction evidence="1 14 15">
        <text>(R)-pantothenate + ATP = (R)-4'-phosphopantothenate + ADP + H(+)</text>
        <dbReference type="Rhea" id="RHEA:16373"/>
        <dbReference type="ChEBI" id="CHEBI:10986"/>
        <dbReference type="ChEBI" id="CHEBI:15378"/>
        <dbReference type="ChEBI" id="CHEBI:29032"/>
        <dbReference type="ChEBI" id="CHEBI:30616"/>
        <dbReference type="ChEBI" id="CHEBI:456216"/>
        <dbReference type="EC" id="2.7.1.33"/>
    </reaction>
</comment>
<evidence type="ECO:0000256" key="13">
    <source>
        <dbReference type="ARBA" id="ARBA00032866"/>
    </source>
</evidence>
<dbReference type="EC" id="2.7.1.33" evidence="5 14"/>
<dbReference type="SUPFAM" id="SSF52540">
    <property type="entry name" value="P-loop containing nucleoside triphosphate hydrolases"/>
    <property type="match status" value="1"/>
</dbReference>